<evidence type="ECO:0000256" key="6">
    <source>
        <dbReference type="ARBA" id="ARBA00061665"/>
    </source>
</evidence>
<dbReference type="SUPFAM" id="SSF82607">
    <property type="entry name" value="YbaB-like"/>
    <property type="match status" value="2"/>
</dbReference>
<organism evidence="7">
    <name type="scientific">Sesamum calycinum</name>
    <dbReference type="NCBI Taxonomy" id="2727403"/>
    <lineage>
        <taxon>Eukaryota</taxon>
        <taxon>Viridiplantae</taxon>
        <taxon>Streptophyta</taxon>
        <taxon>Embryophyta</taxon>
        <taxon>Tracheophyta</taxon>
        <taxon>Spermatophyta</taxon>
        <taxon>Magnoliopsida</taxon>
        <taxon>eudicotyledons</taxon>
        <taxon>Gunneridae</taxon>
        <taxon>Pentapetalae</taxon>
        <taxon>asterids</taxon>
        <taxon>lamiids</taxon>
        <taxon>Lamiales</taxon>
        <taxon>Pedaliaceae</taxon>
        <taxon>Sesamum</taxon>
    </lineage>
</organism>
<reference evidence="7" key="2">
    <citation type="journal article" date="2024" name="Plant">
        <title>Genomic evolution and insights into agronomic trait innovations of Sesamum species.</title>
        <authorList>
            <person name="Miao H."/>
            <person name="Wang L."/>
            <person name="Qu L."/>
            <person name="Liu H."/>
            <person name="Sun Y."/>
            <person name="Le M."/>
            <person name="Wang Q."/>
            <person name="Wei S."/>
            <person name="Zheng Y."/>
            <person name="Lin W."/>
            <person name="Duan Y."/>
            <person name="Cao H."/>
            <person name="Xiong S."/>
            <person name="Wang X."/>
            <person name="Wei L."/>
            <person name="Li C."/>
            <person name="Ma Q."/>
            <person name="Ju M."/>
            <person name="Zhao R."/>
            <person name="Li G."/>
            <person name="Mu C."/>
            <person name="Tian Q."/>
            <person name="Mei H."/>
            <person name="Zhang T."/>
            <person name="Gao T."/>
            <person name="Zhang H."/>
        </authorList>
    </citation>
    <scope>NUCLEOTIDE SEQUENCE</scope>
    <source>
        <strain evidence="7">KEN8</strain>
    </source>
</reference>
<evidence type="ECO:0000256" key="2">
    <source>
        <dbReference type="ARBA" id="ARBA00022528"/>
    </source>
</evidence>
<dbReference type="InterPro" id="IPR004401">
    <property type="entry name" value="YbaB/EbfC"/>
</dbReference>
<sequence length="207" mass="22555">MAMSPSAALAAQFPSSASFSSCKIPQNANLVGIPNLSWQGNRIGRVRRSLRVHALFGGKKDSNDKSDDGSSKAGILGNMQNLYETVKKAQMVVQVEAVRVQKELAAAEFDGYCEDELIKATLSGNQQPVRIEITEAAMELGPELENTIVFSRVYGVIEMYFIVQKLSLLVTEAYKDAHKKSVEAMKERMSNLAQSLGMPPGLSEGLK</sequence>
<keyword evidence="4" id="KW-0809">Transit peptide</keyword>
<dbReference type="GO" id="GO:0003677">
    <property type="term" value="F:DNA binding"/>
    <property type="evidence" value="ECO:0007669"/>
    <property type="project" value="UniProtKB-KW"/>
</dbReference>
<comment type="caution">
    <text evidence="7">The sequence shown here is derived from an EMBL/GenBank/DDBJ whole genome shotgun (WGS) entry which is preliminary data.</text>
</comment>
<evidence type="ECO:0000256" key="4">
    <source>
        <dbReference type="ARBA" id="ARBA00022946"/>
    </source>
</evidence>
<evidence type="ECO:0000256" key="5">
    <source>
        <dbReference type="ARBA" id="ARBA00023125"/>
    </source>
</evidence>
<name>A0AAW2QWN4_9LAMI</name>
<dbReference type="GO" id="GO:0009507">
    <property type="term" value="C:chloroplast"/>
    <property type="evidence" value="ECO:0007669"/>
    <property type="project" value="UniProtKB-SubCell"/>
</dbReference>
<gene>
    <name evidence="7" type="ORF">Scaly_0888500</name>
</gene>
<evidence type="ECO:0000256" key="3">
    <source>
        <dbReference type="ARBA" id="ARBA00022640"/>
    </source>
</evidence>
<dbReference type="PANTHER" id="PTHR33449:SF1">
    <property type="entry name" value="NUCLEOID-ASSOCIATED PROTEIN YBAB"/>
    <property type="match status" value="1"/>
</dbReference>
<evidence type="ECO:0000313" key="7">
    <source>
        <dbReference type="EMBL" id="KAL0372069.1"/>
    </source>
</evidence>
<keyword evidence="5" id="KW-0238">DNA-binding</keyword>
<dbReference type="PANTHER" id="PTHR33449">
    <property type="entry name" value="NUCLEOID-ASSOCIATED PROTEIN YBAB"/>
    <property type="match status" value="1"/>
</dbReference>
<dbReference type="Pfam" id="PF02575">
    <property type="entry name" value="YbaB_DNA_bd"/>
    <property type="match status" value="1"/>
</dbReference>
<keyword evidence="3" id="KW-0934">Plastid</keyword>
<dbReference type="InterPro" id="IPR036894">
    <property type="entry name" value="YbaB-like_sf"/>
</dbReference>
<comment type="subcellular location">
    <subcellularLocation>
        <location evidence="1">Plastid</location>
        <location evidence="1">Chloroplast</location>
    </subcellularLocation>
</comment>
<comment type="similarity">
    <text evidence="6">Belongs to the YbaB/EbfC family.</text>
</comment>
<dbReference type="EMBL" id="JACGWM010000005">
    <property type="protein sequence ID" value="KAL0372069.1"/>
    <property type="molecule type" value="Genomic_DNA"/>
</dbReference>
<dbReference type="AlphaFoldDB" id="A0AAW2QWN4"/>
<keyword evidence="2" id="KW-0150">Chloroplast</keyword>
<reference evidence="7" key="1">
    <citation type="submission" date="2020-06" db="EMBL/GenBank/DDBJ databases">
        <authorList>
            <person name="Li T."/>
            <person name="Hu X."/>
            <person name="Zhang T."/>
            <person name="Song X."/>
            <person name="Zhang H."/>
            <person name="Dai N."/>
            <person name="Sheng W."/>
            <person name="Hou X."/>
            <person name="Wei L."/>
        </authorList>
    </citation>
    <scope>NUCLEOTIDE SEQUENCE</scope>
    <source>
        <strain evidence="7">KEN8</strain>
        <tissue evidence="7">Leaf</tissue>
    </source>
</reference>
<dbReference type="FunFam" id="3.30.1310.10:FF:000004">
    <property type="entry name" value="Nucleoid-associated protein, chloroplastic"/>
    <property type="match status" value="1"/>
</dbReference>
<accession>A0AAW2QWN4</accession>
<dbReference type="Gene3D" id="3.30.1310.10">
    <property type="entry name" value="Nucleoid-associated protein YbaB-like domain"/>
    <property type="match status" value="1"/>
</dbReference>
<evidence type="ECO:0000256" key="1">
    <source>
        <dbReference type="ARBA" id="ARBA00004229"/>
    </source>
</evidence>
<proteinExistence type="inferred from homology"/>
<protein>
    <submittedName>
        <fullName evidence="7">Nucleoid-associated protein, chloroplastic</fullName>
    </submittedName>
</protein>